<evidence type="ECO:0000256" key="1">
    <source>
        <dbReference type="ARBA" id="ARBA00009437"/>
    </source>
</evidence>
<evidence type="ECO:0000256" key="3">
    <source>
        <dbReference type="ARBA" id="ARBA00023125"/>
    </source>
</evidence>
<dbReference type="InterPro" id="IPR036388">
    <property type="entry name" value="WH-like_DNA-bd_sf"/>
</dbReference>
<evidence type="ECO:0000256" key="2">
    <source>
        <dbReference type="ARBA" id="ARBA00023015"/>
    </source>
</evidence>
<dbReference type="CDD" id="cd08422">
    <property type="entry name" value="PBP2_CrgA_like"/>
    <property type="match status" value="1"/>
</dbReference>
<dbReference type="EMBL" id="FOPU01000006">
    <property type="protein sequence ID" value="SFH30637.1"/>
    <property type="molecule type" value="Genomic_DNA"/>
</dbReference>
<dbReference type="AlphaFoldDB" id="A0A1I2YYB9"/>
<dbReference type="STRING" id="34004.SAMN04488021_10696"/>
<organism evidence="6 7">
    <name type="scientific">Paracoccus aminovorans</name>
    <dbReference type="NCBI Taxonomy" id="34004"/>
    <lineage>
        <taxon>Bacteria</taxon>
        <taxon>Pseudomonadati</taxon>
        <taxon>Pseudomonadota</taxon>
        <taxon>Alphaproteobacteria</taxon>
        <taxon>Rhodobacterales</taxon>
        <taxon>Paracoccaceae</taxon>
        <taxon>Paracoccus</taxon>
    </lineage>
</organism>
<dbReference type="PROSITE" id="PS50931">
    <property type="entry name" value="HTH_LYSR"/>
    <property type="match status" value="1"/>
</dbReference>
<dbReference type="InterPro" id="IPR036390">
    <property type="entry name" value="WH_DNA-bd_sf"/>
</dbReference>
<dbReference type="PANTHER" id="PTHR30537:SF5">
    <property type="entry name" value="HTH-TYPE TRANSCRIPTIONAL ACTIVATOR TTDR-RELATED"/>
    <property type="match status" value="1"/>
</dbReference>
<dbReference type="FunFam" id="1.10.10.10:FF:000001">
    <property type="entry name" value="LysR family transcriptional regulator"/>
    <property type="match status" value="1"/>
</dbReference>
<dbReference type="InterPro" id="IPR058163">
    <property type="entry name" value="LysR-type_TF_proteobact-type"/>
</dbReference>
<protein>
    <submittedName>
        <fullName evidence="6">DNA-binding transcriptional regulator, LysR family</fullName>
    </submittedName>
</protein>
<dbReference type="Pfam" id="PF03466">
    <property type="entry name" value="LysR_substrate"/>
    <property type="match status" value="1"/>
</dbReference>
<dbReference type="GO" id="GO:0003700">
    <property type="term" value="F:DNA-binding transcription factor activity"/>
    <property type="evidence" value="ECO:0007669"/>
    <property type="project" value="InterPro"/>
</dbReference>
<proteinExistence type="inferred from homology"/>
<name>A0A1I2YYB9_9RHOB</name>
<dbReference type="RefSeq" id="WP_074966586.1">
    <property type="nucleotide sequence ID" value="NZ_CBCRYP010000008.1"/>
</dbReference>
<dbReference type="Gene3D" id="3.40.190.290">
    <property type="match status" value="1"/>
</dbReference>
<reference evidence="6 7" key="1">
    <citation type="submission" date="2016-10" db="EMBL/GenBank/DDBJ databases">
        <authorList>
            <person name="de Groot N.N."/>
        </authorList>
    </citation>
    <scope>NUCLEOTIDE SEQUENCE [LARGE SCALE GENOMIC DNA]</scope>
    <source>
        <strain evidence="6 7">DSM 8537</strain>
    </source>
</reference>
<evidence type="ECO:0000313" key="6">
    <source>
        <dbReference type="EMBL" id="SFH30637.1"/>
    </source>
</evidence>
<dbReference type="Gene3D" id="1.10.10.10">
    <property type="entry name" value="Winged helix-like DNA-binding domain superfamily/Winged helix DNA-binding domain"/>
    <property type="match status" value="1"/>
</dbReference>
<keyword evidence="3 6" id="KW-0238">DNA-binding</keyword>
<dbReference type="InterPro" id="IPR005119">
    <property type="entry name" value="LysR_subst-bd"/>
</dbReference>
<evidence type="ECO:0000259" key="5">
    <source>
        <dbReference type="PROSITE" id="PS50931"/>
    </source>
</evidence>
<gene>
    <name evidence="6" type="ORF">SAMN04488021_10696</name>
</gene>
<dbReference type="PANTHER" id="PTHR30537">
    <property type="entry name" value="HTH-TYPE TRANSCRIPTIONAL REGULATOR"/>
    <property type="match status" value="1"/>
</dbReference>
<feature type="domain" description="HTH lysR-type" evidence="5">
    <location>
        <begin position="1"/>
        <end position="59"/>
    </location>
</feature>
<sequence length="303" mass="32732">MDRIDGIRAFVAVVDAGSFTRAGDRLRISNKLVSKYVAALEGQQGVTLLNRTTRALSLTPSGERYLAAARRVLAAVEELDGQASAEEGALTGRLRVTAPVTFGEMFVAVLTRDFTRRHPALSLDLHLTDRYVDLAAEGFDLALRIGQLPDSSLIARRIGQTEAWAVASPAYLASHPRPAHPEALRDHLCIRDSNAQTPGRASFLIEGKAVSVPLPGRITVNSAQAVRQLVLEGEGVALIPSFVVARDVAEGRLQRLLPDFARPQLDIQAVSLPQPFVPPRLSAYLDHLRARLSPLLKAPPPGS</sequence>
<keyword evidence="2" id="KW-0805">Transcription regulation</keyword>
<evidence type="ECO:0000313" key="7">
    <source>
        <dbReference type="Proteomes" id="UP000183635"/>
    </source>
</evidence>
<evidence type="ECO:0000256" key="4">
    <source>
        <dbReference type="ARBA" id="ARBA00023163"/>
    </source>
</evidence>
<dbReference type="SUPFAM" id="SSF53850">
    <property type="entry name" value="Periplasmic binding protein-like II"/>
    <property type="match status" value="1"/>
</dbReference>
<comment type="similarity">
    <text evidence="1">Belongs to the LysR transcriptional regulatory family.</text>
</comment>
<dbReference type="Proteomes" id="UP000183635">
    <property type="component" value="Unassembled WGS sequence"/>
</dbReference>
<dbReference type="SUPFAM" id="SSF46785">
    <property type="entry name" value="Winged helix' DNA-binding domain"/>
    <property type="match status" value="1"/>
</dbReference>
<keyword evidence="4" id="KW-0804">Transcription</keyword>
<dbReference type="OrthoDB" id="9813056at2"/>
<keyword evidence="7" id="KW-1185">Reference proteome</keyword>
<dbReference type="GO" id="GO:0006351">
    <property type="term" value="P:DNA-templated transcription"/>
    <property type="evidence" value="ECO:0007669"/>
    <property type="project" value="TreeGrafter"/>
</dbReference>
<dbReference type="GO" id="GO:0043565">
    <property type="term" value="F:sequence-specific DNA binding"/>
    <property type="evidence" value="ECO:0007669"/>
    <property type="project" value="TreeGrafter"/>
</dbReference>
<dbReference type="Pfam" id="PF00126">
    <property type="entry name" value="HTH_1"/>
    <property type="match status" value="1"/>
</dbReference>
<accession>A0A1I2YYB9</accession>
<dbReference type="InterPro" id="IPR000847">
    <property type="entry name" value="LysR_HTH_N"/>
</dbReference>